<dbReference type="InterPro" id="IPR055568">
    <property type="entry name" value="DUF7144"/>
</dbReference>
<keyword evidence="4" id="KW-1185">Reference proteome</keyword>
<feature type="transmembrane region" description="Helical" evidence="1">
    <location>
        <begin position="74"/>
        <end position="93"/>
    </location>
</feature>
<name>A0A919G7Q4_9MICO</name>
<keyword evidence="1" id="KW-0472">Membrane</keyword>
<dbReference type="Proteomes" id="UP000627369">
    <property type="component" value="Unassembled WGS sequence"/>
</dbReference>
<dbReference type="AlphaFoldDB" id="A0A919G7Q4"/>
<feature type="domain" description="DUF7144" evidence="2">
    <location>
        <begin position="32"/>
        <end position="141"/>
    </location>
</feature>
<dbReference type="RefSeq" id="WP_229872697.1">
    <property type="nucleotide sequence ID" value="NZ_BNAS01000009.1"/>
</dbReference>
<evidence type="ECO:0000256" key="1">
    <source>
        <dbReference type="SAM" id="Phobius"/>
    </source>
</evidence>
<reference evidence="3" key="2">
    <citation type="submission" date="2020-09" db="EMBL/GenBank/DDBJ databases">
        <authorList>
            <person name="Sun Q."/>
            <person name="Zhou Y."/>
        </authorList>
    </citation>
    <scope>NUCLEOTIDE SEQUENCE</scope>
    <source>
        <strain evidence="3">CGMCC 4.7398</strain>
    </source>
</reference>
<proteinExistence type="predicted"/>
<reference evidence="3" key="1">
    <citation type="journal article" date="2014" name="Int. J. Syst. Evol. Microbiol.">
        <title>Complete genome sequence of Corynebacterium casei LMG S-19264T (=DSM 44701T), isolated from a smear-ripened cheese.</title>
        <authorList>
            <consortium name="US DOE Joint Genome Institute (JGI-PGF)"/>
            <person name="Walter F."/>
            <person name="Albersmeier A."/>
            <person name="Kalinowski J."/>
            <person name="Ruckert C."/>
        </authorList>
    </citation>
    <scope>NUCLEOTIDE SEQUENCE</scope>
    <source>
        <strain evidence="3">CGMCC 4.7398</strain>
    </source>
</reference>
<feature type="transmembrane region" description="Helical" evidence="1">
    <location>
        <begin position="123"/>
        <end position="143"/>
    </location>
</feature>
<sequence length="147" mass="15323">MTSANPPGRDPYPGMTPVASYGPPPGAVTTAGFAGTILIMVSAFQILQGIAAVAADEVYVTGIEYVYQFDVTTWGWIHIGIGAIALAAGLGVLAAQTWAYIAGIVLAVIASFANFAFLPYYPIWSLVIIAFNIAVIWALATLLGTRG</sequence>
<protein>
    <recommendedName>
        <fullName evidence="2">DUF7144 domain-containing protein</fullName>
    </recommendedName>
</protein>
<comment type="caution">
    <text evidence="3">The sequence shown here is derived from an EMBL/GenBank/DDBJ whole genome shotgun (WGS) entry which is preliminary data.</text>
</comment>
<evidence type="ECO:0000259" key="2">
    <source>
        <dbReference type="Pfam" id="PF23636"/>
    </source>
</evidence>
<dbReference type="Pfam" id="PF23636">
    <property type="entry name" value="DUF7144"/>
    <property type="match status" value="1"/>
</dbReference>
<gene>
    <name evidence="3" type="ORF">GCM10017772_44670</name>
</gene>
<keyword evidence="1" id="KW-0812">Transmembrane</keyword>
<organism evidence="3 4">
    <name type="scientific">Promicromonospora soli</name>
    <dbReference type="NCBI Taxonomy" id="2035533"/>
    <lineage>
        <taxon>Bacteria</taxon>
        <taxon>Bacillati</taxon>
        <taxon>Actinomycetota</taxon>
        <taxon>Actinomycetes</taxon>
        <taxon>Micrococcales</taxon>
        <taxon>Promicromonosporaceae</taxon>
        <taxon>Promicromonospora</taxon>
    </lineage>
</organism>
<evidence type="ECO:0000313" key="3">
    <source>
        <dbReference type="EMBL" id="GHH79289.1"/>
    </source>
</evidence>
<feature type="transmembrane region" description="Helical" evidence="1">
    <location>
        <begin position="98"/>
        <end position="117"/>
    </location>
</feature>
<accession>A0A919G7Q4</accession>
<dbReference type="EMBL" id="BNAS01000009">
    <property type="protein sequence ID" value="GHH79289.1"/>
    <property type="molecule type" value="Genomic_DNA"/>
</dbReference>
<feature type="transmembrane region" description="Helical" evidence="1">
    <location>
        <begin position="31"/>
        <end position="54"/>
    </location>
</feature>
<keyword evidence="1" id="KW-1133">Transmembrane helix</keyword>
<evidence type="ECO:0000313" key="4">
    <source>
        <dbReference type="Proteomes" id="UP000627369"/>
    </source>
</evidence>